<dbReference type="InParanoid" id="A2FJ64"/>
<name>A2FJ64_TRIV3</name>
<protein>
    <submittedName>
        <fullName evidence="2">Thioredoxin family protein</fullName>
    </submittedName>
</protein>
<dbReference type="RefSeq" id="XP_001308001.1">
    <property type="nucleotide sequence ID" value="XM_001308000.1"/>
</dbReference>
<dbReference type="Pfam" id="PF00085">
    <property type="entry name" value="Thioredoxin"/>
    <property type="match status" value="1"/>
</dbReference>
<feature type="domain" description="Thioredoxin" evidence="1">
    <location>
        <begin position="1"/>
        <end position="112"/>
    </location>
</feature>
<reference evidence="2" key="2">
    <citation type="journal article" date="2007" name="Science">
        <title>Draft genome sequence of the sexually transmitted pathogen Trichomonas vaginalis.</title>
        <authorList>
            <person name="Carlton J.M."/>
            <person name="Hirt R.P."/>
            <person name="Silva J.C."/>
            <person name="Delcher A.L."/>
            <person name="Schatz M."/>
            <person name="Zhao Q."/>
            <person name="Wortman J.R."/>
            <person name="Bidwell S.L."/>
            <person name="Alsmark U.C.M."/>
            <person name="Besteiro S."/>
            <person name="Sicheritz-Ponten T."/>
            <person name="Noel C.J."/>
            <person name="Dacks J.B."/>
            <person name="Foster P.G."/>
            <person name="Simillion C."/>
            <person name="Van de Peer Y."/>
            <person name="Miranda-Saavedra D."/>
            <person name="Barton G.J."/>
            <person name="Westrop G.D."/>
            <person name="Mueller S."/>
            <person name="Dessi D."/>
            <person name="Fiori P.L."/>
            <person name="Ren Q."/>
            <person name="Paulsen I."/>
            <person name="Zhang H."/>
            <person name="Bastida-Corcuera F.D."/>
            <person name="Simoes-Barbosa A."/>
            <person name="Brown M.T."/>
            <person name="Hayes R.D."/>
            <person name="Mukherjee M."/>
            <person name="Okumura C.Y."/>
            <person name="Schneider R."/>
            <person name="Smith A.J."/>
            <person name="Vanacova S."/>
            <person name="Villalvazo M."/>
            <person name="Haas B.J."/>
            <person name="Pertea M."/>
            <person name="Feldblyum T.V."/>
            <person name="Utterback T.R."/>
            <person name="Shu C.L."/>
            <person name="Osoegawa K."/>
            <person name="de Jong P.J."/>
            <person name="Hrdy I."/>
            <person name="Horvathova L."/>
            <person name="Zubacova Z."/>
            <person name="Dolezal P."/>
            <person name="Malik S.B."/>
            <person name="Logsdon J.M. Jr."/>
            <person name="Henze K."/>
            <person name="Gupta A."/>
            <person name="Wang C.C."/>
            <person name="Dunne R.L."/>
            <person name="Upcroft J.A."/>
            <person name="Upcroft P."/>
            <person name="White O."/>
            <person name="Salzberg S.L."/>
            <person name="Tang P."/>
            <person name="Chiu C.-H."/>
            <person name="Lee Y.-S."/>
            <person name="Embley T.M."/>
            <person name="Coombs G.H."/>
            <person name="Mottram J.C."/>
            <person name="Tachezy J."/>
            <person name="Fraser-Liggett C.M."/>
            <person name="Johnson P.J."/>
        </authorList>
    </citation>
    <scope>NUCLEOTIDE SEQUENCE [LARGE SCALE GENOMIC DNA]</scope>
    <source>
        <strain evidence="2">G3</strain>
    </source>
</reference>
<dbReference type="InterPro" id="IPR050620">
    <property type="entry name" value="Thioredoxin_H-type-like"/>
</dbReference>
<reference evidence="2" key="1">
    <citation type="submission" date="2006-10" db="EMBL/GenBank/DDBJ databases">
        <authorList>
            <person name="Amadeo P."/>
            <person name="Zhao Q."/>
            <person name="Wortman J."/>
            <person name="Fraser-Liggett C."/>
            <person name="Carlton J."/>
        </authorList>
    </citation>
    <scope>NUCLEOTIDE SEQUENCE</scope>
    <source>
        <strain evidence="2">G3</strain>
    </source>
</reference>
<dbReference type="InterPro" id="IPR013766">
    <property type="entry name" value="Thioredoxin_domain"/>
</dbReference>
<dbReference type="VEuPathDB" id="TrichDB:TVAG_428740"/>
<gene>
    <name evidence="2" type="ORF">TVAG_428740</name>
</gene>
<dbReference type="InterPro" id="IPR017937">
    <property type="entry name" value="Thioredoxin_CS"/>
</dbReference>
<evidence type="ECO:0000313" key="2">
    <source>
        <dbReference type="EMBL" id="EAX95071.1"/>
    </source>
</evidence>
<dbReference type="STRING" id="5722.A2FJ64"/>
<dbReference type="PANTHER" id="PTHR10438:SF468">
    <property type="entry name" value="THIOREDOXIN-1-RELATED"/>
    <property type="match status" value="1"/>
</dbReference>
<dbReference type="EMBL" id="DS113825">
    <property type="protein sequence ID" value="EAX95071.1"/>
    <property type="molecule type" value="Genomic_DNA"/>
</dbReference>
<dbReference type="FunCoup" id="A2FJ64">
    <property type="interactions" value="422"/>
</dbReference>
<dbReference type="PANTHER" id="PTHR10438">
    <property type="entry name" value="THIOREDOXIN"/>
    <property type="match status" value="1"/>
</dbReference>
<dbReference type="PROSITE" id="PS00194">
    <property type="entry name" value="THIOREDOXIN_1"/>
    <property type="match status" value="1"/>
</dbReference>
<organism evidence="2 3">
    <name type="scientific">Trichomonas vaginalis (strain ATCC PRA-98 / G3)</name>
    <dbReference type="NCBI Taxonomy" id="412133"/>
    <lineage>
        <taxon>Eukaryota</taxon>
        <taxon>Metamonada</taxon>
        <taxon>Parabasalia</taxon>
        <taxon>Trichomonadida</taxon>
        <taxon>Trichomonadidae</taxon>
        <taxon>Trichomonas</taxon>
    </lineage>
</organism>
<dbReference type="Proteomes" id="UP000001542">
    <property type="component" value="Unassembled WGS sequence"/>
</dbReference>
<dbReference type="KEGG" id="tva:4752815"/>
<dbReference type="VEuPathDB" id="TrichDB:TVAGG3_0914580"/>
<dbReference type="OrthoDB" id="10263751at2759"/>
<evidence type="ECO:0000313" key="3">
    <source>
        <dbReference type="Proteomes" id="UP000001542"/>
    </source>
</evidence>
<dbReference type="eggNOG" id="KOG0907">
    <property type="taxonomic scope" value="Eukaryota"/>
</dbReference>
<dbReference type="InterPro" id="IPR036249">
    <property type="entry name" value="Thioredoxin-like_sf"/>
</dbReference>
<keyword evidence="3" id="KW-1185">Reference proteome</keyword>
<dbReference type="CDD" id="cd02947">
    <property type="entry name" value="TRX_family"/>
    <property type="match status" value="1"/>
</dbReference>
<dbReference type="Gene3D" id="3.40.30.10">
    <property type="entry name" value="Glutaredoxin"/>
    <property type="match status" value="1"/>
</dbReference>
<evidence type="ECO:0000259" key="1">
    <source>
        <dbReference type="PROSITE" id="PS51352"/>
    </source>
</evidence>
<dbReference type="PROSITE" id="PS51352">
    <property type="entry name" value="THIOREDOXIN_2"/>
    <property type="match status" value="1"/>
</dbReference>
<dbReference type="AlphaFoldDB" id="A2FJ64"/>
<dbReference type="SMR" id="A2FJ64"/>
<proteinExistence type="predicted"/>
<accession>A2FJ64</accession>
<sequence length="112" mass="12735">MADLIQHFSGDRLGLTEKIREYDNLVLIDFSATWCGPCRKLSMALPSIASNNIDVTIIKIDIDENEDLAAEFGVTLIPRILFVKKDAKTYTVLDEFIGCDIPRIKEDIEKFR</sequence>
<dbReference type="SUPFAM" id="SSF52833">
    <property type="entry name" value="Thioredoxin-like"/>
    <property type="match status" value="1"/>
</dbReference>